<dbReference type="Proteomes" id="UP000789570">
    <property type="component" value="Unassembled WGS sequence"/>
</dbReference>
<dbReference type="OrthoDB" id="1684102at2759"/>
<feature type="transmembrane region" description="Helical" evidence="1">
    <location>
        <begin position="29"/>
        <end position="47"/>
    </location>
</feature>
<sequence length="540" mass="62939">MFDTDQTSLPQYRNQAPIYSRFISRRNNIIRLTLVGLLLGTTIWITLIKPLVESESSIILSDSANAEKQNTEPTQPMWQIDIKEVIDGRFSLFKKEQFTEVALNKNGMIPVTAVLLGWKRMESLQIVVNYISKYPFIKEILIWNNNNKMRIYAKDFILNNSEVTLNVFNSEKNLHDLSKYTTCSMAKYDYCYFQDYNWLNLYMDSLYTNFLNNPSLIHSNTMPINYLEHKRWMFANSDKNLHTGFTRLGCGSFASRAKVQRFLGQLGSISLMKDRLKFADVYFSLWTNQYPYQLSNPLITLDKKDGWKAGVNQWNVDQWNLFYNNILDATQKLYTALAVKSGSELFAPEEEQPYYNDRDTRAPCLNDNCLFLTNIDPFPHPSRVYYANNITHVHDQEAKFNELDFPENSFWENHAYHHAVDLNERTCWNSFKIPKIGDYFGLQFVEPIFSEKITIVSTKDIRNFDASFNILVSLDGNEWLKCTGIHSDSIGYTFTRITLKFNCPDIAKTKQLFNYIRVEASRNFTEPLEICSLMLDGLSV</sequence>
<reference evidence="2" key="1">
    <citation type="submission" date="2021-06" db="EMBL/GenBank/DDBJ databases">
        <authorList>
            <person name="Kallberg Y."/>
            <person name="Tangrot J."/>
            <person name="Rosling A."/>
        </authorList>
    </citation>
    <scope>NUCLEOTIDE SEQUENCE</scope>
    <source>
        <strain evidence="2">UK204</strain>
    </source>
</reference>
<evidence type="ECO:0000313" key="3">
    <source>
        <dbReference type="Proteomes" id="UP000789570"/>
    </source>
</evidence>
<evidence type="ECO:0000256" key="1">
    <source>
        <dbReference type="SAM" id="Phobius"/>
    </source>
</evidence>
<keyword evidence="1" id="KW-1133">Transmembrane helix</keyword>
<comment type="caution">
    <text evidence="2">The sequence shown here is derived from an EMBL/GenBank/DDBJ whole genome shotgun (WGS) entry which is preliminary data.</text>
</comment>
<keyword evidence="1" id="KW-0812">Transmembrane</keyword>
<evidence type="ECO:0000313" key="2">
    <source>
        <dbReference type="EMBL" id="CAG8592446.1"/>
    </source>
</evidence>
<organism evidence="2 3">
    <name type="scientific">Funneliformis caledonium</name>
    <dbReference type="NCBI Taxonomy" id="1117310"/>
    <lineage>
        <taxon>Eukaryota</taxon>
        <taxon>Fungi</taxon>
        <taxon>Fungi incertae sedis</taxon>
        <taxon>Mucoromycota</taxon>
        <taxon>Glomeromycotina</taxon>
        <taxon>Glomeromycetes</taxon>
        <taxon>Glomerales</taxon>
        <taxon>Glomeraceae</taxon>
        <taxon>Funneliformis</taxon>
    </lineage>
</organism>
<proteinExistence type="predicted"/>
<accession>A0A9N9C9M3</accession>
<protein>
    <submittedName>
        <fullName evidence="2">2299_t:CDS:1</fullName>
    </submittedName>
</protein>
<keyword evidence="3" id="KW-1185">Reference proteome</keyword>
<keyword evidence="1" id="KW-0472">Membrane</keyword>
<gene>
    <name evidence="2" type="ORF">FCALED_LOCUS8164</name>
</gene>
<name>A0A9N9C9M3_9GLOM</name>
<dbReference type="AlphaFoldDB" id="A0A9N9C9M3"/>
<dbReference type="EMBL" id="CAJVPQ010002320">
    <property type="protein sequence ID" value="CAG8592446.1"/>
    <property type="molecule type" value="Genomic_DNA"/>
</dbReference>